<accession>A0A401JED5</accession>
<feature type="transmembrane region" description="Helical" evidence="6">
    <location>
        <begin position="69"/>
        <end position="88"/>
    </location>
</feature>
<dbReference type="Pfam" id="PF03626">
    <property type="entry name" value="COX4_pro"/>
    <property type="match status" value="1"/>
</dbReference>
<keyword evidence="8" id="KW-1185">Reference proteome</keyword>
<dbReference type="InterPro" id="IPR005171">
    <property type="entry name" value="Cyt_c_oxidase_su4_prok"/>
</dbReference>
<keyword evidence="4 6" id="KW-1133">Transmembrane helix</keyword>
<dbReference type="RefSeq" id="WP_124704784.1">
    <property type="nucleotide sequence ID" value="NZ_BGOW01000015.1"/>
</dbReference>
<comment type="caution">
    <text evidence="7">The sequence shown here is derived from an EMBL/GenBank/DDBJ whole genome shotgun (WGS) entry which is preliminary data.</text>
</comment>
<evidence type="ECO:0000256" key="5">
    <source>
        <dbReference type="ARBA" id="ARBA00023136"/>
    </source>
</evidence>
<evidence type="ECO:0000313" key="7">
    <source>
        <dbReference type="EMBL" id="GBL45987.1"/>
    </source>
</evidence>
<keyword evidence="3 6" id="KW-0812">Transmembrane</keyword>
<gene>
    <name evidence="7" type="ORF">SFMTTN_1799</name>
</gene>
<comment type="subcellular location">
    <subcellularLocation>
        <location evidence="1">Cell membrane</location>
        <topology evidence="1">Multi-pass membrane protein</topology>
    </subcellularLocation>
</comment>
<dbReference type="GO" id="GO:0005886">
    <property type="term" value="C:plasma membrane"/>
    <property type="evidence" value="ECO:0007669"/>
    <property type="project" value="UniProtKB-SubCell"/>
</dbReference>
<dbReference type="Proteomes" id="UP000286806">
    <property type="component" value="Unassembled WGS sequence"/>
</dbReference>
<feature type="transmembrane region" description="Helical" evidence="6">
    <location>
        <begin position="12"/>
        <end position="31"/>
    </location>
</feature>
<proteinExistence type="predicted"/>
<keyword evidence="2" id="KW-1003">Cell membrane</keyword>
<organism evidence="7 8">
    <name type="scientific">Sulfuriferula multivorans</name>
    <dbReference type="NCBI Taxonomy" id="1559896"/>
    <lineage>
        <taxon>Bacteria</taxon>
        <taxon>Pseudomonadati</taxon>
        <taxon>Pseudomonadota</taxon>
        <taxon>Betaproteobacteria</taxon>
        <taxon>Nitrosomonadales</taxon>
        <taxon>Sulfuricellaceae</taxon>
        <taxon>Sulfuriferula</taxon>
    </lineage>
</organism>
<evidence type="ECO:0000313" key="8">
    <source>
        <dbReference type="Proteomes" id="UP000286806"/>
    </source>
</evidence>
<evidence type="ECO:0000256" key="6">
    <source>
        <dbReference type="SAM" id="Phobius"/>
    </source>
</evidence>
<evidence type="ECO:0000256" key="4">
    <source>
        <dbReference type="ARBA" id="ARBA00022989"/>
    </source>
</evidence>
<dbReference type="EMBL" id="BGOW01000015">
    <property type="protein sequence ID" value="GBL45987.1"/>
    <property type="molecule type" value="Genomic_DNA"/>
</dbReference>
<evidence type="ECO:0000256" key="3">
    <source>
        <dbReference type="ARBA" id="ARBA00022692"/>
    </source>
</evidence>
<protein>
    <recommendedName>
        <fullName evidence="9">Cytochrome C oxidase subunit IV family protein</fullName>
    </recommendedName>
</protein>
<reference evidence="7 8" key="1">
    <citation type="journal article" date="2019" name="Front. Microbiol.">
        <title>Genomes of Neutrophilic Sulfur-Oxidizing Chemolithoautotrophs Representing 9 Proteobacterial Species From 8 Genera.</title>
        <authorList>
            <person name="Watanabe T."/>
            <person name="Kojima H."/>
            <person name="Umezawa K."/>
            <person name="Hori C."/>
            <person name="Takasuka T.E."/>
            <person name="Kato Y."/>
            <person name="Fukui M."/>
        </authorList>
    </citation>
    <scope>NUCLEOTIDE SEQUENCE [LARGE SCALE GENOMIC DNA]</scope>
    <source>
        <strain evidence="7 8">TTN</strain>
    </source>
</reference>
<evidence type="ECO:0008006" key="9">
    <source>
        <dbReference type="Google" id="ProtNLM"/>
    </source>
</evidence>
<dbReference type="AlphaFoldDB" id="A0A401JED5"/>
<name>A0A401JED5_9PROT</name>
<keyword evidence="5 6" id="KW-0472">Membrane</keyword>
<sequence>MKLLQTIPLRPCTASWLVLLGLTTITFELGSNAPSQVLMAAVLALTLVKGQLVVSYFMGLRRVRPVWRLVMAAYLAAVGGLIAIAYLTA</sequence>
<evidence type="ECO:0000256" key="2">
    <source>
        <dbReference type="ARBA" id="ARBA00022475"/>
    </source>
</evidence>
<dbReference type="OrthoDB" id="9181004at2"/>
<evidence type="ECO:0000256" key="1">
    <source>
        <dbReference type="ARBA" id="ARBA00004651"/>
    </source>
</evidence>
<feature type="transmembrane region" description="Helical" evidence="6">
    <location>
        <begin position="37"/>
        <end position="57"/>
    </location>
</feature>